<feature type="domain" description="HTH tetR-type" evidence="3">
    <location>
        <begin position="8"/>
        <end position="68"/>
    </location>
</feature>
<keyword evidence="1 2" id="KW-0238">DNA-binding</keyword>
<dbReference type="SUPFAM" id="SSF46689">
    <property type="entry name" value="Homeodomain-like"/>
    <property type="match status" value="1"/>
</dbReference>
<dbReference type="AlphaFoldDB" id="A0A1G6IWU2"/>
<dbReference type="Gene3D" id="1.10.357.10">
    <property type="entry name" value="Tetracycline Repressor, domain 2"/>
    <property type="match status" value="1"/>
</dbReference>
<dbReference type="PANTHER" id="PTHR43479">
    <property type="entry name" value="ACREF/ENVCD OPERON REPRESSOR-RELATED"/>
    <property type="match status" value="1"/>
</dbReference>
<dbReference type="EMBL" id="FMYP01000017">
    <property type="protein sequence ID" value="SDC10555.1"/>
    <property type="molecule type" value="Genomic_DNA"/>
</dbReference>
<keyword evidence="5" id="KW-1185">Reference proteome</keyword>
<dbReference type="Proteomes" id="UP000199452">
    <property type="component" value="Unassembled WGS sequence"/>
</dbReference>
<dbReference type="PANTHER" id="PTHR43479:SF11">
    <property type="entry name" value="ACREF_ENVCD OPERON REPRESSOR-RELATED"/>
    <property type="match status" value="1"/>
</dbReference>
<dbReference type="PRINTS" id="PR00455">
    <property type="entry name" value="HTHTETR"/>
</dbReference>
<dbReference type="InterPro" id="IPR050624">
    <property type="entry name" value="HTH-type_Tx_Regulator"/>
</dbReference>
<dbReference type="STRING" id="1640674.SAMN05216323_101742"/>
<dbReference type="OrthoDB" id="9789566at2"/>
<accession>A0A1G6IWU2</accession>
<evidence type="ECO:0000313" key="5">
    <source>
        <dbReference type="Proteomes" id="UP000199452"/>
    </source>
</evidence>
<proteinExistence type="predicted"/>
<dbReference type="InterPro" id="IPR009057">
    <property type="entry name" value="Homeodomain-like_sf"/>
</dbReference>
<evidence type="ECO:0000256" key="2">
    <source>
        <dbReference type="PROSITE-ProRule" id="PRU00335"/>
    </source>
</evidence>
<protein>
    <submittedName>
        <fullName evidence="4">Transcriptional regulator, TetR family</fullName>
    </submittedName>
</protein>
<evidence type="ECO:0000259" key="3">
    <source>
        <dbReference type="PROSITE" id="PS50977"/>
    </source>
</evidence>
<organism evidence="4 5">
    <name type="scientific">Williamwhitmania taraxaci</name>
    <dbReference type="NCBI Taxonomy" id="1640674"/>
    <lineage>
        <taxon>Bacteria</taxon>
        <taxon>Pseudomonadati</taxon>
        <taxon>Bacteroidota</taxon>
        <taxon>Bacteroidia</taxon>
        <taxon>Bacteroidales</taxon>
        <taxon>Williamwhitmaniaceae</taxon>
        <taxon>Williamwhitmania</taxon>
    </lineage>
</organism>
<feature type="DNA-binding region" description="H-T-H motif" evidence="2">
    <location>
        <begin position="31"/>
        <end position="50"/>
    </location>
</feature>
<dbReference type="RefSeq" id="WP_092437099.1">
    <property type="nucleotide sequence ID" value="NZ_FMYP01000017.1"/>
</dbReference>
<name>A0A1G6IWU2_9BACT</name>
<evidence type="ECO:0000256" key="1">
    <source>
        <dbReference type="ARBA" id="ARBA00023125"/>
    </source>
</evidence>
<dbReference type="InterPro" id="IPR001647">
    <property type="entry name" value="HTH_TetR"/>
</dbReference>
<dbReference type="Pfam" id="PF00440">
    <property type="entry name" value="TetR_N"/>
    <property type="match status" value="1"/>
</dbReference>
<dbReference type="GO" id="GO:0003677">
    <property type="term" value="F:DNA binding"/>
    <property type="evidence" value="ECO:0007669"/>
    <property type="project" value="UniProtKB-UniRule"/>
</dbReference>
<dbReference type="PROSITE" id="PS50977">
    <property type="entry name" value="HTH_TETR_2"/>
    <property type="match status" value="1"/>
</dbReference>
<sequence length="202" mass="23495">MVKRHKDKLTEKLIKETAKEVFFAEGKFHATTQEIATKAGVNRALIHYYFRTREQLFELVLQDALNNFASRLTDVVSSDAPFKEKVSSFIEMFTEATMKYPYVDVFIVTEINRNENPKFRILSPELENLMKEKFVPELKKEIANGTIDEISTSQFIVNLLSLCSYPLIAKPIIANMFSLKQREYKAFLKERKNIILNLIFKA</sequence>
<reference evidence="4 5" key="1">
    <citation type="submission" date="2016-09" db="EMBL/GenBank/DDBJ databases">
        <authorList>
            <person name="Capua I."/>
            <person name="De Benedictis P."/>
            <person name="Joannis T."/>
            <person name="Lombin L.H."/>
            <person name="Cattoli G."/>
        </authorList>
    </citation>
    <scope>NUCLEOTIDE SEQUENCE [LARGE SCALE GENOMIC DNA]</scope>
    <source>
        <strain evidence="4 5">A7P-90m</strain>
    </source>
</reference>
<gene>
    <name evidence="4" type="ORF">SAMN05216323_101742</name>
</gene>
<evidence type="ECO:0000313" key="4">
    <source>
        <dbReference type="EMBL" id="SDC10555.1"/>
    </source>
</evidence>